<name>A0A7S4HYA4_9EUKA</name>
<evidence type="ECO:0008006" key="2">
    <source>
        <dbReference type="Google" id="ProtNLM"/>
    </source>
</evidence>
<dbReference type="AlphaFoldDB" id="A0A7S4HYA4"/>
<accession>A0A7S4HYA4</accession>
<proteinExistence type="predicted"/>
<organism evidence="1">
    <name type="scientific">Prymnesium polylepis</name>
    <dbReference type="NCBI Taxonomy" id="72548"/>
    <lineage>
        <taxon>Eukaryota</taxon>
        <taxon>Haptista</taxon>
        <taxon>Haptophyta</taxon>
        <taxon>Prymnesiophyceae</taxon>
        <taxon>Prymnesiales</taxon>
        <taxon>Prymnesiaceae</taxon>
        <taxon>Prymnesium</taxon>
    </lineage>
</organism>
<protein>
    <recommendedName>
        <fullName evidence="2">Amidoligase enzyme</fullName>
    </recommendedName>
</protein>
<reference evidence="1" key="1">
    <citation type="submission" date="2021-01" db="EMBL/GenBank/DDBJ databases">
        <authorList>
            <person name="Corre E."/>
            <person name="Pelletier E."/>
            <person name="Niang G."/>
            <person name="Scheremetjew M."/>
            <person name="Finn R."/>
            <person name="Kale V."/>
            <person name="Holt S."/>
            <person name="Cochrane G."/>
            <person name="Meng A."/>
            <person name="Brown T."/>
            <person name="Cohen L."/>
        </authorList>
    </citation>
    <scope>NUCLEOTIDE SEQUENCE</scope>
    <source>
        <strain evidence="1">UIO037</strain>
    </source>
</reference>
<evidence type="ECO:0000313" key="1">
    <source>
        <dbReference type="EMBL" id="CAE2213076.1"/>
    </source>
</evidence>
<dbReference type="PANTHER" id="PTHR36847">
    <property type="entry name" value="AMIDOLIGASE ENZYME"/>
    <property type="match status" value="1"/>
</dbReference>
<dbReference type="EMBL" id="HBKO01015629">
    <property type="protein sequence ID" value="CAE2213076.1"/>
    <property type="molecule type" value="Transcribed_RNA"/>
</dbReference>
<gene>
    <name evidence="1" type="ORF">CPOL0286_LOCUS7132</name>
</gene>
<sequence length="330" mass="37220">MGASTSAPDVGPAPGRAGQRRFGVEYELGFQTDLDGNEIARRLTRASGQTCCYAGPNYITSGSNSIHRVTGNWKLVADPSIDFRGSRTPLKGIELVSPILKGEDGLNKIHAMIKAVSEVGGKVNQSVGHHVHIDAKNMDLTEIKKVCVAFVVYEKVFDLMTSKSRQTNRWCKSVQAMVLNSSGGNMQTALNRIKNAQSRAEVVQLVNKNDRYYKLNVTNLTGGHGHGTIEFRMHQGTHNAEKTRNWVEMLQRFVDHVTTRDEYMAPLPNQPPAKMWLHMMQRVIHKESLTTWCWQRILELDERPERRPVRVSTDLRGQVQRSGLEVLKFW</sequence>
<dbReference type="PANTHER" id="PTHR36847:SF1">
    <property type="entry name" value="AMIDOLIGASE ENZYME"/>
    <property type="match status" value="1"/>
</dbReference>
<dbReference type="Pfam" id="PF12224">
    <property type="entry name" value="Amidoligase_2"/>
    <property type="match status" value="1"/>
</dbReference>
<dbReference type="InterPro" id="IPR022025">
    <property type="entry name" value="Amidoligase_2"/>
</dbReference>